<comment type="subcellular location">
    <subcellularLocation>
        <location evidence="1">Membrane</location>
        <topology evidence="1">Single-pass membrane protein</topology>
    </subcellularLocation>
</comment>
<keyword evidence="2 6" id="KW-0812">Transmembrane</keyword>
<evidence type="ECO:0000313" key="8">
    <source>
        <dbReference type="Proteomes" id="UP000053342"/>
    </source>
</evidence>
<feature type="transmembrane region" description="Helical" evidence="6">
    <location>
        <begin position="180"/>
        <end position="202"/>
    </location>
</feature>
<evidence type="ECO:0000256" key="6">
    <source>
        <dbReference type="SAM" id="Phobius"/>
    </source>
</evidence>
<dbReference type="STRING" id="215243.A0A0D2BUD8"/>
<evidence type="ECO:0000256" key="3">
    <source>
        <dbReference type="ARBA" id="ARBA00022989"/>
    </source>
</evidence>
<feature type="region of interest" description="Disordered" evidence="5">
    <location>
        <begin position="235"/>
        <end position="282"/>
    </location>
</feature>
<dbReference type="GO" id="GO:0071944">
    <property type="term" value="C:cell periphery"/>
    <property type="evidence" value="ECO:0007669"/>
    <property type="project" value="UniProtKB-ARBA"/>
</dbReference>
<evidence type="ECO:0000256" key="2">
    <source>
        <dbReference type="ARBA" id="ARBA00022692"/>
    </source>
</evidence>
<dbReference type="GeneID" id="27358713"/>
<keyword evidence="8" id="KW-1185">Reference proteome</keyword>
<dbReference type="GO" id="GO:0016020">
    <property type="term" value="C:membrane"/>
    <property type="evidence" value="ECO:0007669"/>
    <property type="project" value="UniProtKB-SubCell"/>
</dbReference>
<protein>
    <submittedName>
        <fullName evidence="7">Uncharacterized protein</fullName>
    </submittedName>
</protein>
<keyword evidence="3 6" id="KW-1133">Transmembrane helix</keyword>
<reference evidence="7 8" key="1">
    <citation type="submission" date="2015-01" db="EMBL/GenBank/DDBJ databases">
        <title>The Genome Sequence of Exophiala oligosperma CBS72588.</title>
        <authorList>
            <consortium name="The Broad Institute Genomics Platform"/>
            <person name="Cuomo C."/>
            <person name="de Hoog S."/>
            <person name="Gorbushina A."/>
            <person name="Stielow B."/>
            <person name="Teixiera M."/>
            <person name="Abouelleil A."/>
            <person name="Chapman S.B."/>
            <person name="Priest M."/>
            <person name="Young S.K."/>
            <person name="Wortman J."/>
            <person name="Nusbaum C."/>
            <person name="Birren B."/>
        </authorList>
    </citation>
    <scope>NUCLEOTIDE SEQUENCE [LARGE SCALE GENOMIC DNA]</scope>
    <source>
        <strain evidence="7 8">CBS 72588</strain>
    </source>
</reference>
<feature type="region of interest" description="Disordered" evidence="5">
    <location>
        <begin position="148"/>
        <end position="174"/>
    </location>
</feature>
<dbReference type="VEuPathDB" id="FungiDB:PV06_06639"/>
<dbReference type="HOGENOM" id="CLU_940207_0_0_1"/>
<dbReference type="OrthoDB" id="5215637at2759"/>
<proteinExistence type="predicted"/>
<name>A0A0D2BUD8_9EURO</name>
<dbReference type="AlphaFoldDB" id="A0A0D2BUD8"/>
<organism evidence="7 8">
    <name type="scientific">Exophiala oligosperma</name>
    <dbReference type="NCBI Taxonomy" id="215243"/>
    <lineage>
        <taxon>Eukaryota</taxon>
        <taxon>Fungi</taxon>
        <taxon>Dikarya</taxon>
        <taxon>Ascomycota</taxon>
        <taxon>Pezizomycotina</taxon>
        <taxon>Eurotiomycetes</taxon>
        <taxon>Chaetothyriomycetidae</taxon>
        <taxon>Chaetothyriales</taxon>
        <taxon>Herpotrichiellaceae</taxon>
        <taxon>Exophiala</taxon>
    </lineage>
</organism>
<feature type="compositionally biased region" description="Polar residues" evidence="5">
    <location>
        <begin position="267"/>
        <end position="282"/>
    </location>
</feature>
<dbReference type="EMBL" id="KN847337">
    <property type="protein sequence ID" value="KIW41042.1"/>
    <property type="molecule type" value="Genomic_DNA"/>
</dbReference>
<evidence type="ECO:0000313" key="7">
    <source>
        <dbReference type="EMBL" id="KIW41042.1"/>
    </source>
</evidence>
<evidence type="ECO:0000256" key="4">
    <source>
        <dbReference type="ARBA" id="ARBA00023136"/>
    </source>
</evidence>
<dbReference type="Proteomes" id="UP000053342">
    <property type="component" value="Unassembled WGS sequence"/>
</dbReference>
<gene>
    <name evidence="7" type="ORF">PV06_06639</name>
</gene>
<evidence type="ECO:0000256" key="5">
    <source>
        <dbReference type="SAM" id="MobiDB-lite"/>
    </source>
</evidence>
<sequence length="282" mass="29660">MSDDRCYGNKTTNSVAQVYGVTNPYICPGTESSSGNSRCCGHNGICLSNGICQALNPPVNGTGYYIGSCTDRNFEDREVCDNSCSSLKTQEIVYNKTEGVWHCCGLNAKGELKCSNPSKIKFEAPSPAALKSEYSASSSSFMATASASQTLPSQPTTTVAVPTATSSPASSGGLSTGAQAGIGVGVGIVALAAIVGTVFFLLRRRKRQRLHVEQRGTGPWPAQGGYHVMDHGQVPAFQDPVKSPPNPEQQSAVAELGPHETQPVELMTSTRRVNSTTAELPP</sequence>
<dbReference type="InterPro" id="IPR051694">
    <property type="entry name" value="Immunoregulatory_rcpt-like"/>
</dbReference>
<dbReference type="RefSeq" id="XP_016261258.1">
    <property type="nucleotide sequence ID" value="XM_016407778.1"/>
</dbReference>
<dbReference type="PANTHER" id="PTHR15549">
    <property type="entry name" value="PAIRED IMMUNOGLOBULIN-LIKE TYPE 2 RECEPTOR"/>
    <property type="match status" value="1"/>
</dbReference>
<accession>A0A0D2BUD8</accession>
<keyword evidence="4 6" id="KW-0472">Membrane</keyword>
<evidence type="ECO:0000256" key="1">
    <source>
        <dbReference type="ARBA" id="ARBA00004167"/>
    </source>
</evidence>